<gene>
    <name evidence="2" type="ordered locus">Trebr_2508</name>
</gene>
<sequence length="327" mass="36504">MKFNRVNVLLIKICLFAVLLSSITSCARYKTGELLTKGDNGGKFYTNEEIEAVVAFRDKFRIKNNLPLPTDIPRTEIGIFIMNGLLYVPVTVNGKKGNMVLDSGASGISLSIETFESLGGTYNVDDSAYFYFPREIDLGFGKIAYTANYSGMFNRNGMGYVGSSIYGFYAERVTFDYKNRKLILNDEVPNVEPISCDVSTGHIVTEGKVNGVPVKICLDTGAPTGLINNEIFNFPLTDMLTEDVNWEYFNSTMLTGNSYYYDVELVEIGNITLTKTFTGLVVQDSATDMYADVLSSINVDMLLGYDFFARNRITVDYKNGLLWLESY</sequence>
<evidence type="ECO:0008006" key="4">
    <source>
        <dbReference type="Google" id="ProtNLM"/>
    </source>
</evidence>
<protein>
    <recommendedName>
        <fullName evidence="4">Peptidase A2 domain-containing protein</fullName>
    </recommendedName>
</protein>
<dbReference type="OrthoDB" id="3521766at2"/>
<dbReference type="SUPFAM" id="SSF50630">
    <property type="entry name" value="Acid proteases"/>
    <property type="match status" value="2"/>
</dbReference>
<evidence type="ECO:0000256" key="1">
    <source>
        <dbReference type="SAM" id="SignalP"/>
    </source>
</evidence>
<dbReference type="EMBL" id="CP002696">
    <property type="protein sequence ID" value="AEE17914.1"/>
    <property type="molecule type" value="Genomic_DNA"/>
</dbReference>
<reference evidence="3" key="1">
    <citation type="submission" date="2011-04" db="EMBL/GenBank/DDBJ databases">
        <title>The complete genome of Treponema brennaborense DSM 12168.</title>
        <authorList>
            <person name="Lucas S."/>
            <person name="Han J."/>
            <person name="Lapidus A."/>
            <person name="Bruce D."/>
            <person name="Goodwin L."/>
            <person name="Pitluck S."/>
            <person name="Peters L."/>
            <person name="Kyrpides N."/>
            <person name="Mavromatis K."/>
            <person name="Ivanova N."/>
            <person name="Mikhailova N."/>
            <person name="Pagani I."/>
            <person name="Teshima H."/>
            <person name="Detter J.C."/>
            <person name="Tapia R."/>
            <person name="Han C."/>
            <person name="Land M."/>
            <person name="Hauser L."/>
            <person name="Markowitz V."/>
            <person name="Cheng J.-F."/>
            <person name="Hugenholtz P."/>
            <person name="Woyke T."/>
            <person name="Wu D."/>
            <person name="Gronow S."/>
            <person name="Wellnitz S."/>
            <person name="Brambilla E."/>
            <person name="Klenk H.-P."/>
            <person name="Eisen J.A."/>
        </authorList>
    </citation>
    <scope>NUCLEOTIDE SEQUENCE [LARGE SCALE GENOMIC DNA]</scope>
    <source>
        <strain evidence="3">DSM 12168 / CIP 105900 / DD5/3</strain>
    </source>
</reference>
<dbReference type="PROSITE" id="PS51257">
    <property type="entry name" value="PROKAR_LIPOPROTEIN"/>
    <property type="match status" value="1"/>
</dbReference>
<dbReference type="RefSeq" id="WP_013759615.1">
    <property type="nucleotide sequence ID" value="NC_015500.1"/>
</dbReference>
<dbReference type="Pfam" id="PF13650">
    <property type="entry name" value="Asp_protease_2"/>
    <property type="match status" value="1"/>
</dbReference>
<dbReference type="AlphaFoldDB" id="F4LNF6"/>
<evidence type="ECO:0000313" key="3">
    <source>
        <dbReference type="Proteomes" id="UP000006546"/>
    </source>
</evidence>
<evidence type="ECO:0000313" key="2">
    <source>
        <dbReference type="EMBL" id="AEE17914.1"/>
    </source>
</evidence>
<name>F4LNF6_TREBD</name>
<organism evidence="2 3">
    <name type="scientific">Treponema brennaborense (strain DSM 12168 / CIP 105900 / DD5/3)</name>
    <dbReference type="NCBI Taxonomy" id="906968"/>
    <lineage>
        <taxon>Bacteria</taxon>
        <taxon>Pseudomonadati</taxon>
        <taxon>Spirochaetota</taxon>
        <taxon>Spirochaetia</taxon>
        <taxon>Spirochaetales</taxon>
        <taxon>Treponemataceae</taxon>
        <taxon>Treponema</taxon>
    </lineage>
</organism>
<feature type="signal peptide" evidence="1">
    <location>
        <begin position="1"/>
        <end position="27"/>
    </location>
</feature>
<feature type="chain" id="PRO_5003311016" description="Peptidase A2 domain-containing protein" evidence="1">
    <location>
        <begin position="28"/>
        <end position="327"/>
    </location>
</feature>
<keyword evidence="1" id="KW-0732">Signal</keyword>
<dbReference type="Proteomes" id="UP000006546">
    <property type="component" value="Chromosome"/>
</dbReference>
<dbReference type="InterPro" id="IPR021109">
    <property type="entry name" value="Peptidase_aspartic_dom_sf"/>
</dbReference>
<dbReference type="HOGENOM" id="CLU_084724_0_0_12"/>
<dbReference type="KEGG" id="tbe:Trebr_2508"/>
<proteinExistence type="predicted"/>
<dbReference type="Gene3D" id="2.40.70.10">
    <property type="entry name" value="Acid Proteases"/>
    <property type="match status" value="2"/>
</dbReference>
<keyword evidence="3" id="KW-1185">Reference proteome</keyword>
<accession>F4LNF6</accession>